<accession>A0A0K0DHZ5</accession>
<feature type="domain" description="Peroxin/Ferlin" evidence="1">
    <location>
        <begin position="173"/>
        <end position="206"/>
    </location>
</feature>
<keyword evidence="2" id="KW-1185">Reference proteome</keyword>
<dbReference type="AlphaFoldDB" id="A0A0K0DHZ5"/>
<evidence type="ECO:0000313" key="3">
    <source>
        <dbReference type="WBParaSite" id="ACAC_0001086401-mRNA-1"/>
    </source>
</evidence>
<reference evidence="3" key="2">
    <citation type="submission" date="2017-02" db="UniProtKB">
        <authorList>
            <consortium name="WormBaseParasite"/>
        </authorList>
    </citation>
    <scope>IDENTIFICATION</scope>
</reference>
<proteinExistence type="predicted"/>
<reference evidence="2" key="1">
    <citation type="submission" date="2012-09" db="EMBL/GenBank/DDBJ databases">
        <authorList>
            <person name="Martin A.A."/>
        </authorList>
    </citation>
    <scope>NUCLEOTIDE SEQUENCE</scope>
</reference>
<dbReference type="InterPro" id="IPR006624">
    <property type="entry name" value="Beta-propeller_rpt_TECPR"/>
</dbReference>
<organism evidence="2 3">
    <name type="scientific">Angiostrongylus cantonensis</name>
    <name type="common">Rat lungworm</name>
    <dbReference type="NCBI Taxonomy" id="6313"/>
    <lineage>
        <taxon>Eukaryota</taxon>
        <taxon>Metazoa</taxon>
        <taxon>Ecdysozoa</taxon>
        <taxon>Nematoda</taxon>
        <taxon>Chromadorea</taxon>
        <taxon>Rhabditida</taxon>
        <taxon>Rhabditina</taxon>
        <taxon>Rhabditomorpha</taxon>
        <taxon>Strongyloidea</taxon>
        <taxon>Metastrongylidae</taxon>
        <taxon>Angiostrongylus</taxon>
    </lineage>
</organism>
<dbReference type="STRING" id="6313.A0A0K0DHZ5"/>
<dbReference type="Proteomes" id="UP000035642">
    <property type="component" value="Unassembled WGS sequence"/>
</dbReference>
<dbReference type="WBParaSite" id="ACAC_0001086401-mRNA-1">
    <property type="protein sequence ID" value="ACAC_0001086401-mRNA-1"/>
    <property type="gene ID" value="ACAC_0001086401"/>
</dbReference>
<dbReference type="SMART" id="SM00694">
    <property type="entry name" value="DysFC"/>
    <property type="match status" value="1"/>
</dbReference>
<protein>
    <submittedName>
        <fullName evidence="3">Peroxin/Ferlin domain-containing protein</fullName>
    </submittedName>
</protein>
<dbReference type="SMART" id="SM00706">
    <property type="entry name" value="TECPR"/>
    <property type="match status" value="3"/>
</dbReference>
<dbReference type="GO" id="GO:0016020">
    <property type="term" value="C:membrane"/>
    <property type="evidence" value="ECO:0007669"/>
    <property type="project" value="InterPro"/>
</dbReference>
<dbReference type="Pfam" id="PF06462">
    <property type="entry name" value="Hyd_WA"/>
    <property type="match status" value="1"/>
</dbReference>
<dbReference type="InterPro" id="IPR051513">
    <property type="entry name" value="Tectonin_beta-prop"/>
</dbReference>
<sequence length="368" mass="41421">MTYNLEFFSEIQRNVVSGGNSVRSCGMWSVSNAGMVRYHVLSQNSLSALDTCPSLCIPGCMKSVSAGANGIVWSLAQDGAVYSFSPDFNFLSGSVLNFSAVQQTNVVREIYEYQQSAFMRGFVAYRGRSKDGITAWMEGSNSVSGLYEKLGSREWKWIDSKWRVIDTDKYEDGWTYSENIDGVYSKGKQKKASARRRTWQRRARFECRGPWLAIEAPAIRCVEVQKAEADRILVWAVTMNGEILIRQGVTAAHPQGTTWKHIICDYNIEAISVASPTCVWATTVDGRLLRRECSDQTDIECVGKMSRCLALPKATYVSIDGEDRVYCCDGTRIIKLEKVIENTERTGRLEFRISEMTLHGSYAQFCFV</sequence>
<dbReference type="InterPro" id="IPR006614">
    <property type="entry name" value="Peroxin/Ferlin"/>
</dbReference>
<name>A0A0K0DHZ5_ANGCA</name>
<evidence type="ECO:0000313" key="2">
    <source>
        <dbReference type="Proteomes" id="UP000035642"/>
    </source>
</evidence>
<dbReference type="PANTHER" id="PTHR23250">
    <property type="entry name" value="DYSFERLIN-RELATED"/>
    <property type="match status" value="1"/>
</dbReference>
<evidence type="ECO:0000259" key="1">
    <source>
        <dbReference type="SMART" id="SM00694"/>
    </source>
</evidence>
<dbReference type="PANTHER" id="PTHR23250:SF1">
    <property type="entry name" value="TECTONIN BETA-PROPELLER REPEAT-CONTAINING PROTEIN 1"/>
    <property type="match status" value="1"/>
</dbReference>